<dbReference type="InterPro" id="IPR001845">
    <property type="entry name" value="HTH_ArsR_DNA-bd_dom"/>
</dbReference>
<evidence type="ECO:0000259" key="1">
    <source>
        <dbReference type="PROSITE" id="PS50987"/>
    </source>
</evidence>
<dbReference type="InterPro" id="IPR011991">
    <property type="entry name" value="ArsR-like_HTH"/>
</dbReference>
<keyword evidence="3" id="KW-1185">Reference proteome</keyword>
<dbReference type="AlphaFoldDB" id="A0A1H1GXR7"/>
<protein>
    <submittedName>
        <fullName evidence="2">Regulatory protein, arsR family</fullName>
    </submittedName>
</protein>
<proteinExistence type="predicted"/>
<evidence type="ECO:0000313" key="2">
    <source>
        <dbReference type="EMBL" id="SDR17626.1"/>
    </source>
</evidence>
<dbReference type="CDD" id="cd00090">
    <property type="entry name" value="HTH_ARSR"/>
    <property type="match status" value="1"/>
</dbReference>
<dbReference type="Pfam" id="PF01022">
    <property type="entry name" value="HTH_5"/>
    <property type="match status" value="1"/>
</dbReference>
<dbReference type="InterPro" id="IPR036388">
    <property type="entry name" value="WH-like_DNA-bd_sf"/>
</dbReference>
<dbReference type="EMBL" id="FNLF01000002">
    <property type="protein sequence ID" value="SDR17626.1"/>
    <property type="molecule type" value="Genomic_DNA"/>
</dbReference>
<feature type="domain" description="HTH arsR-type" evidence="1">
    <location>
        <begin position="237"/>
        <end position="340"/>
    </location>
</feature>
<dbReference type="Gene3D" id="1.10.10.10">
    <property type="entry name" value="Winged helix-like DNA-binding domain superfamily/Winged helix DNA-binding domain"/>
    <property type="match status" value="1"/>
</dbReference>
<name>A0A1H1GXR7_9ACTN</name>
<dbReference type="STRING" id="47312.SAMN04489765_3632"/>
<sequence length="340" mass="35729">MLTYLLDVGDLADARFVVSPLNETALSIFHLNHIHRTSHHLTAWRAAADELRATYDRDLIDALVSPSGRRIPDFLTPITAPGSGRPSFDDHVAAVAATDPATAHTELAGLIEDGPPSPALATLLSLDDPAPVIAEALADYHRAAIAPVWPTLSRILESDVTHRGGVLATGGPTKLFESLSPRVEWTRTGELSVDLACTAGSGRFSSGGRGLTLMPSVFIGMITVAHDPRRTAPHIGYPARGSATLAETVRPVADDALRRLIGAAKADLLAALADPAAVVDLAAALGISPSAVSQSLKVLGANGIVESSRYGHRVLYRRTALGDALIDRTRPPPPAVTPPR</sequence>
<dbReference type="OrthoDB" id="3460651at2"/>
<dbReference type="InterPro" id="IPR036390">
    <property type="entry name" value="WH_DNA-bd_sf"/>
</dbReference>
<dbReference type="SMART" id="SM00418">
    <property type="entry name" value="HTH_ARSR"/>
    <property type="match status" value="1"/>
</dbReference>
<dbReference type="Proteomes" id="UP000183053">
    <property type="component" value="Unassembled WGS sequence"/>
</dbReference>
<dbReference type="GO" id="GO:0003700">
    <property type="term" value="F:DNA-binding transcription factor activity"/>
    <property type="evidence" value="ECO:0007669"/>
    <property type="project" value="InterPro"/>
</dbReference>
<dbReference type="RefSeq" id="WP_068568183.1">
    <property type="nucleotide sequence ID" value="NZ_FNLF01000002.1"/>
</dbReference>
<gene>
    <name evidence="2" type="ORF">SAMN04489765_3632</name>
</gene>
<reference evidence="3" key="1">
    <citation type="submission" date="2016-10" db="EMBL/GenBank/DDBJ databases">
        <authorList>
            <person name="Varghese N."/>
            <person name="Submissions S."/>
        </authorList>
    </citation>
    <scope>NUCLEOTIDE SEQUENCE [LARGE SCALE GENOMIC DNA]</scope>
    <source>
        <strain evidence="3">DSM 44142</strain>
    </source>
</reference>
<dbReference type="SUPFAM" id="SSF46785">
    <property type="entry name" value="Winged helix' DNA-binding domain"/>
    <property type="match status" value="1"/>
</dbReference>
<accession>A0A1H1GXR7</accession>
<evidence type="ECO:0000313" key="3">
    <source>
        <dbReference type="Proteomes" id="UP000183053"/>
    </source>
</evidence>
<dbReference type="PROSITE" id="PS50987">
    <property type="entry name" value="HTH_ARSR_2"/>
    <property type="match status" value="1"/>
</dbReference>
<organism evidence="2 3">
    <name type="scientific">Tsukamurella pulmonis</name>
    <dbReference type="NCBI Taxonomy" id="47312"/>
    <lineage>
        <taxon>Bacteria</taxon>
        <taxon>Bacillati</taxon>
        <taxon>Actinomycetota</taxon>
        <taxon>Actinomycetes</taxon>
        <taxon>Mycobacteriales</taxon>
        <taxon>Tsukamurellaceae</taxon>
        <taxon>Tsukamurella</taxon>
    </lineage>
</organism>